<gene>
    <name evidence="1" type="ORF">NPIL_675391</name>
</gene>
<dbReference type="AlphaFoldDB" id="A0A8X6R1G2"/>
<evidence type="ECO:0000313" key="2">
    <source>
        <dbReference type="Proteomes" id="UP000887013"/>
    </source>
</evidence>
<accession>A0A8X6R1G2</accession>
<name>A0A8X6R1G2_NEPPI</name>
<evidence type="ECO:0000313" key="1">
    <source>
        <dbReference type="EMBL" id="GFU41890.1"/>
    </source>
</evidence>
<proteinExistence type="predicted"/>
<feature type="non-terminal residue" evidence="1">
    <location>
        <position position="1"/>
    </location>
</feature>
<dbReference type="EMBL" id="BMAW01085213">
    <property type="protein sequence ID" value="GFU41890.1"/>
    <property type="molecule type" value="Genomic_DNA"/>
</dbReference>
<sequence>TVEDEEIAVINYLFPEVVSDMMSLDLKVSANRDDHLETQNDSGLWNITGLRCYNSSC</sequence>
<keyword evidence="2" id="KW-1185">Reference proteome</keyword>
<dbReference type="Proteomes" id="UP000887013">
    <property type="component" value="Unassembled WGS sequence"/>
</dbReference>
<organism evidence="1 2">
    <name type="scientific">Nephila pilipes</name>
    <name type="common">Giant wood spider</name>
    <name type="synonym">Nephila maculata</name>
    <dbReference type="NCBI Taxonomy" id="299642"/>
    <lineage>
        <taxon>Eukaryota</taxon>
        <taxon>Metazoa</taxon>
        <taxon>Ecdysozoa</taxon>
        <taxon>Arthropoda</taxon>
        <taxon>Chelicerata</taxon>
        <taxon>Arachnida</taxon>
        <taxon>Araneae</taxon>
        <taxon>Araneomorphae</taxon>
        <taxon>Entelegynae</taxon>
        <taxon>Araneoidea</taxon>
        <taxon>Nephilidae</taxon>
        <taxon>Nephila</taxon>
    </lineage>
</organism>
<reference evidence="1" key="1">
    <citation type="submission" date="2020-08" db="EMBL/GenBank/DDBJ databases">
        <title>Multicomponent nature underlies the extraordinary mechanical properties of spider dragline silk.</title>
        <authorList>
            <person name="Kono N."/>
            <person name="Nakamura H."/>
            <person name="Mori M."/>
            <person name="Yoshida Y."/>
            <person name="Ohtoshi R."/>
            <person name="Malay A.D."/>
            <person name="Moran D.A.P."/>
            <person name="Tomita M."/>
            <person name="Numata K."/>
            <person name="Arakawa K."/>
        </authorList>
    </citation>
    <scope>NUCLEOTIDE SEQUENCE</scope>
</reference>
<comment type="caution">
    <text evidence="1">The sequence shown here is derived from an EMBL/GenBank/DDBJ whole genome shotgun (WGS) entry which is preliminary data.</text>
</comment>
<protein>
    <submittedName>
        <fullName evidence="1">Uncharacterized protein</fullName>
    </submittedName>
</protein>